<gene>
    <name evidence="2" type="ORF">ARTSIC4J27_562</name>
</gene>
<dbReference type="SUPFAM" id="SSF88946">
    <property type="entry name" value="Sigma2 domain of RNA polymerase sigma factors"/>
    <property type="match status" value="1"/>
</dbReference>
<sequence length="261" mass="28274">MIADIFDRRAEKRVSLEEERELLAAAQAGNEDAKISLFYAYAAALRNGVKWYTRAQSSVPQAADLDDVRQAVVMGLLEAIQAFDPEKHDRLAAIAAKYITNAVSVQSQDASGFSIPERTMKRFFGILRKADGNVFEAARIAPEHEMTAETFLSVLSAVRNVEGLEALTDGGEDSTGAPREIEARSIFGDPAADAEDAVLVELAFSAVDDLEGAVCRLSYGFADYEPLPDVEVAHRLGLSRPKTQRVRAGALGKMRQALGVA</sequence>
<dbReference type="InterPro" id="IPR013325">
    <property type="entry name" value="RNA_pol_sigma_r2"/>
</dbReference>
<evidence type="ECO:0000259" key="1">
    <source>
        <dbReference type="Pfam" id="PF04542"/>
    </source>
</evidence>
<proteinExistence type="predicted"/>
<feature type="domain" description="RNA polymerase sigma-70 region 2" evidence="1">
    <location>
        <begin position="53"/>
        <end position="103"/>
    </location>
</feature>
<dbReference type="STRING" id="861266.ARTSIC4J27_562"/>
<dbReference type="AlphaFoldDB" id="A0A024GXF9"/>
<name>A0A024GXF9_9MICC</name>
<dbReference type="InterPro" id="IPR007627">
    <property type="entry name" value="RNA_pol_sigma70_r2"/>
</dbReference>
<dbReference type="EMBL" id="CAQI01000028">
    <property type="protein sequence ID" value="CCQ44635.1"/>
    <property type="molecule type" value="Genomic_DNA"/>
</dbReference>
<protein>
    <recommendedName>
        <fullName evidence="1">RNA polymerase sigma-70 region 2 domain-containing protein</fullName>
    </recommendedName>
</protein>
<dbReference type="Gene3D" id="1.20.120.1810">
    <property type="match status" value="1"/>
</dbReference>
<dbReference type="Proteomes" id="UP000035722">
    <property type="component" value="Unassembled WGS sequence"/>
</dbReference>
<reference evidence="3" key="1">
    <citation type="journal article" date="2014" name="Genome Announc.">
        <title>Genome Sequence of Arthrobacter siccitolerans 4J27, a Xeroprotectant-Producing Desiccation-Tolerant Microorganism.</title>
        <authorList>
            <person name="Manzanera M."/>
            <person name="Santa-Cruz-Calvo L."/>
            <person name="Vilchez J.I."/>
            <person name="Garcia-Fontana C."/>
            <person name="Silva-Castro G.A."/>
            <person name="Calvo C."/>
            <person name="Gonzalez-Lopez J."/>
        </authorList>
    </citation>
    <scope>NUCLEOTIDE SEQUENCE [LARGE SCALE GENOMIC DNA]</scope>
    <source>
        <strain evidence="3">4J27</strain>
    </source>
</reference>
<evidence type="ECO:0000313" key="2">
    <source>
        <dbReference type="EMBL" id="CCQ44635.1"/>
    </source>
</evidence>
<evidence type="ECO:0000313" key="3">
    <source>
        <dbReference type="Proteomes" id="UP000035722"/>
    </source>
</evidence>
<dbReference type="Pfam" id="PF04542">
    <property type="entry name" value="Sigma70_r2"/>
    <property type="match status" value="1"/>
</dbReference>
<dbReference type="Gene3D" id="1.20.140.160">
    <property type="match status" value="1"/>
</dbReference>
<dbReference type="GO" id="GO:0006352">
    <property type="term" value="P:DNA-templated transcription initiation"/>
    <property type="evidence" value="ECO:0007669"/>
    <property type="project" value="InterPro"/>
</dbReference>
<keyword evidence="3" id="KW-1185">Reference proteome</keyword>
<comment type="caution">
    <text evidence="2">The sequence shown here is derived from an EMBL/GenBank/DDBJ whole genome shotgun (WGS) entry which is preliminary data.</text>
</comment>
<organism evidence="2 3">
    <name type="scientific">Pseudarthrobacter siccitolerans</name>
    <dbReference type="NCBI Taxonomy" id="861266"/>
    <lineage>
        <taxon>Bacteria</taxon>
        <taxon>Bacillati</taxon>
        <taxon>Actinomycetota</taxon>
        <taxon>Actinomycetes</taxon>
        <taxon>Micrococcales</taxon>
        <taxon>Micrococcaceae</taxon>
        <taxon>Pseudarthrobacter</taxon>
    </lineage>
</organism>
<dbReference type="SUPFAM" id="SSF88659">
    <property type="entry name" value="Sigma3 and sigma4 domains of RNA polymerase sigma factors"/>
    <property type="match status" value="1"/>
</dbReference>
<dbReference type="InterPro" id="IPR013324">
    <property type="entry name" value="RNA_pol_sigma_r3/r4-like"/>
</dbReference>
<accession>A0A024GXF9</accession>
<dbReference type="GO" id="GO:0003700">
    <property type="term" value="F:DNA-binding transcription factor activity"/>
    <property type="evidence" value="ECO:0007669"/>
    <property type="project" value="InterPro"/>
</dbReference>